<keyword evidence="1" id="KW-0812">Transmembrane</keyword>
<gene>
    <name evidence="3" type="primary">Klk10</name>
    <name evidence="3" type="ORF">E2C01_043644</name>
</gene>
<evidence type="ECO:0000256" key="1">
    <source>
        <dbReference type="SAM" id="Phobius"/>
    </source>
</evidence>
<evidence type="ECO:0000313" key="4">
    <source>
        <dbReference type="Proteomes" id="UP000324222"/>
    </source>
</evidence>
<dbReference type="Gene3D" id="2.40.10.10">
    <property type="entry name" value="Trypsin-like serine proteases"/>
    <property type="match status" value="2"/>
</dbReference>
<feature type="transmembrane region" description="Helical" evidence="1">
    <location>
        <begin position="6"/>
        <end position="23"/>
    </location>
</feature>
<feature type="domain" description="Peptidase S1" evidence="2">
    <location>
        <begin position="116"/>
        <end position="205"/>
    </location>
</feature>
<dbReference type="InterPro" id="IPR001254">
    <property type="entry name" value="Trypsin_dom"/>
</dbReference>
<dbReference type="SUPFAM" id="SSF50494">
    <property type="entry name" value="Trypsin-like serine proteases"/>
    <property type="match status" value="1"/>
</dbReference>
<dbReference type="AlphaFoldDB" id="A0A5B7FX93"/>
<comment type="caution">
    <text evidence="3">The sequence shown here is derived from an EMBL/GenBank/DDBJ whole genome shotgun (WGS) entry which is preliminary data.</text>
</comment>
<organism evidence="3 4">
    <name type="scientific">Portunus trituberculatus</name>
    <name type="common">Swimming crab</name>
    <name type="synonym">Neptunus trituberculatus</name>
    <dbReference type="NCBI Taxonomy" id="210409"/>
    <lineage>
        <taxon>Eukaryota</taxon>
        <taxon>Metazoa</taxon>
        <taxon>Ecdysozoa</taxon>
        <taxon>Arthropoda</taxon>
        <taxon>Crustacea</taxon>
        <taxon>Multicrustacea</taxon>
        <taxon>Malacostraca</taxon>
        <taxon>Eumalacostraca</taxon>
        <taxon>Eucarida</taxon>
        <taxon>Decapoda</taxon>
        <taxon>Pleocyemata</taxon>
        <taxon>Brachyura</taxon>
        <taxon>Eubrachyura</taxon>
        <taxon>Portunoidea</taxon>
        <taxon>Portunidae</taxon>
        <taxon>Portuninae</taxon>
        <taxon>Portunus</taxon>
    </lineage>
</organism>
<dbReference type="Pfam" id="PF00089">
    <property type="entry name" value="Trypsin"/>
    <property type="match status" value="1"/>
</dbReference>
<keyword evidence="1" id="KW-1133">Transmembrane helix</keyword>
<evidence type="ECO:0000259" key="2">
    <source>
        <dbReference type="Pfam" id="PF00089"/>
    </source>
</evidence>
<name>A0A5B7FX93_PORTR</name>
<proteinExistence type="predicted"/>
<keyword evidence="4" id="KW-1185">Reference proteome</keyword>
<dbReference type="InterPro" id="IPR043504">
    <property type="entry name" value="Peptidase_S1_PA_chymotrypsin"/>
</dbReference>
<protein>
    <submittedName>
        <fullName evidence="3">Glandular kallikrein-10</fullName>
    </submittedName>
</protein>
<evidence type="ECO:0000313" key="3">
    <source>
        <dbReference type="EMBL" id="MPC49829.1"/>
    </source>
</evidence>
<dbReference type="GO" id="GO:0004252">
    <property type="term" value="F:serine-type endopeptidase activity"/>
    <property type="evidence" value="ECO:0007669"/>
    <property type="project" value="InterPro"/>
</dbReference>
<sequence length="208" mass="22892">MTLEILFQFFLMVLGLVASFLWVRRASERPPYLRYFRTAREMKSTEVRTQKNAVQGPSVITQQIYSCSATSATAAPRGHEADGVVVAEEQRPPGRGLLLLALPVRRDPHDLHVKASVREVQAARQHHLYQGDPKLAADLAILEVHEPFLVTGQLHTATLAHEQPLVGTVCTAAGWGTTAEVCVCVCVCVCLSVELIDRRRCVSSYMGG</sequence>
<dbReference type="Proteomes" id="UP000324222">
    <property type="component" value="Unassembled WGS sequence"/>
</dbReference>
<dbReference type="GO" id="GO:0006508">
    <property type="term" value="P:proteolysis"/>
    <property type="evidence" value="ECO:0007669"/>
    <property type="project" value="InterPro"/>
</dbReference>
<dbReference type="EMBL" id="VSRR010009120">
    <property type="protein sequence ID" value="MPC49829.1"/>
    <property type="molecule type" value="Genomic_DNA"/>
</dbReference>
<accession>A0A5B7FX93</accession>
<reference evidence="3 4" key="1">
    <citation type="submission" date="2019-05" db="EMBL/GenBank/DDBJ databases">
        <title>Another draft genome of Portunus trituberculatus and its Hox gene families provides insights of decapod evolution.</title>
        <authorList>
            <person name="Jeong J.-H."/>
            <person name="Song I."/>
            <person name="Kim S."/>
            <person name="Choi T."/>
            <person name="Kim D."/>
            <person name="Ryu S."/>
            <person name="Kim W."/>
        </authorList>
    </citation>
    <scope>NUCLEOTIDE SEQUENCE [LARGE SCALE GENOMIC DNA]</scope>
    <source>
        <tissue evidence="3">Muscle</tissue>
    </source>
</reference>
<dbReference type="InterPro" id="IPR009003">
    <property type="entry name" value="Peptidase_S1_PA"/>
</dbReference>
<keyword evidence="1" id="KW-0472">Membrane</keyword>